<dbReference type="PANTHER" id="PTHR24114:SF2">
    <property type="entry name" value="F-BOX DOMAIN-CONTAINING PROTEIN-RELATED"/>
    <property type="match status" value="1"/>
</dbReference>
<proteinExistence type="predicted"/>
<dbReference type="SMART" id="SM00368">
    <property type="entry name" value="LRR_RI"/>
    <property type="match status" value="8"/>
</dbReference>
<dbReference type="EMBL" id="VJMI01009992">
    <property type="protein sequence ID" value="KAF0757292.1"/>
    <property type="molecule type" value="Genomic_DNA"/>
</dbReference>
<dbReference type="AlphaFoldDB" id="A0A6A5APE2"/>
<dbReference type="PANTHER" id="PTHR24114">
    <property type="entry name" value="LEUCINE RICH REPEAT FAMILY PROTEIN"/>
    <property type="match status" value="1"/>
</dbReference>
<dbReference type="SUPFAM" id="SSF52047">
    <property type="entry name" value="RNI-like"/>
    <property type="match status" value="2"/>
</dbReference>
<feature type="region of interest" description="Disordered" evidence="1">
    <location>
        <begin position="519"/>
        <end position="540"/>
    </location>
</feature>
<evidence type="ECO:0000313" key="2">
    <source>
        <dbReference type="EMBL" id="KAF0757292.1"/>
    </source>
</evidence>
<accession>A0A6A5APE2</accession>
<dbReference type="Proteomes" id="UP000469452">
    <property type="component" value="Unassembled WGS sequence"/>
</dbReference>
<reference evidence="2 3" key="1">
    <citation type="submission" date="2019-06" db="EMBL/GenBank/DDBJ databases">
        <title>Genomics analysis of Aphanomyces spp. identifies a new class of oomycete effector associated with host adaptation.</title>
        <authorList>
            <person name="Gaulin E."/>
        </authorList>
    </citation>
    <scope>NUCLEOTIDE SEQUENCE [LARGE SCALE GENOMIC DNA]</scope>
    <source>
        <strain evidence="2 3">E</strain>
    </source>
</reference>
<feature type="compositionally biased region" description="Polar residues" evidence="1">
    <location>
        <begin position="526"/>
        <end position="536"/>
    </location>
</feature>
<evidence type="ECO:0000313" key="3">
    <source>
        <dbReference type="Proteomes" id="UP000469452"/>
    </source>
</evidence>
<gene>
    <name evidence="2" type="ORF">AaE_004315</name>
</gene>
<dbReference type="InterPro" id="IPR032675">
    <property type="entry name" value="LRR_dom_sf"/>
</dbReference>
<dbReference type="InterPro" id="IPR001611">
    <property type="entry name" value="Leu-rich_rpt"/>
</dbReference>
<name>A0A6A5APE2_APHAT</name>
<comment type="caution">
    <text evidence="2">The sequence shown here is derived from an EMBL/GenBank/DDBJ whole genome shotgun (WGS) entry which is preliminary data.</text>
</comment>
<dbReference type="InterPro" id="IPR052394">
    <property type="entry name" value="LRR-containing"/>
</dbReference>
<evidence type="ECO:0000256" key="1">
    <source>
        <dbReference type="SAM" id="MobiDB-lite"/>
    </source>
</evidence>
<sequence length="639" mass="70851">MLYAEVDPRLQRYCIVDGSRLHLKIHGVPMSEELLDAAIRAVRMNANITALTLSHLGCGPKMAVVVADMLEHKSSLTSCDLSGNSIGSHGSKCLSLSLHANARLRRLSLRQCNLGSDGIADWAMFIQRGRNTVLDMLDLSRNRIDDDGAVMLASALQQLKFTPTPTRKWRINLLGNAITDAGVAHLASAMKKCTVVTSIDVANSKAYGIEQPERVVFIEHCARRNTRQVAHQVAEEVVRAMAQSERKAEITRLEHVQLTEVDCVSLGHALRRSHATTHLVLRNNTLTLAGLRLFAPSLSVSMSLFSITLVDNNVGGDGLFALLMAIRDNSTEWPLRELHIINSTATCPTWPRRLNAHIYHTFVQGTVRLTALTLANCGLQDVDVAALVAGIAWGCSFERLNLARNHMTDHVLSVFQVLFHRCLTLQSLDVGGNQCTLNGVVDLVKAAVNHPRLHALHLGRFPCLDNAILRIDAVVQTSSQLRILEVSASHEHSKYAPVMMALRAKVQANHHQHKLNISSTTTINSPSEQNHANNADNGGGKDQHVRWCRMQYVARQVARDAIAWHLRPVTVLYVAEQLCMQRQDMNATVVLDTHAMTVNDWNVSLVWDLMVEVLCMHRCDLNVHIVYECLSMAGEDSRR</sequence>
<protein>
    <submittedName>
        <fullName evidence="2">Uncharacterized protein</fullName>
    </submittedName>
</protein>
<dbReference type="Gene3D" id="3.80.10.10">
    <property type="entry name" value="Ribonuclease Inhibitor"/>
    <property type="match status" value="4"/>
</dbReference>
<dbReference type="VEuPathDB" id="FungiDB:H257_02724"/>
<dbReference type="Pfam" id="PF13516">
    <property type="entry name" value="LRR_6"/>
    <property type="match status" value="1"/>
</dbReference>
<organism evidence="2 3">
    <name type="scientific">Aphanomyces astaci</name>
    <name type="common">Crayfish plague agent</name>
    <dbReference type="NCBI Taxonomy" id="112090"/>
    <lineage>
        <taxon>Eukaryota</taxon>
        <taxon>Sar</taxon>
        <taxon>Stramenopiles</taxon>
        <taxon>Oomycota</taxon>
        <taxon>Saprolegniomycetes</taxon>
        <taxon>Saprolegniales</taxon>
        <taxon>Verrucalvaceae</taxon>
        <taxon>Aphanomyces</taxon>
    </lineage>
</organism>